<sequence>MSKFIVALLLACVAVSVQGCGDPCEADSCSGLADGKYPSMCGPCSYYYKCIGLQIYYFHCQKRNYCIVNGLCRPCGDSCEGKPDGVYPSVNRPRPAYYQCEAGQLYYRTCQPFQVFNPWCKRCECFEGSCLHGDGWRASFCRGAGWRVFCEGGFAKSYKKCPVIRPHVCCRTYTCVSTCVAYSNPNRCCSN</sequence>
<dbReference type="InterPro" id="IPR002557">
    <property type="entry name" value="Chitin-bd_dom"/>
</dbReference>
<proteinExistence type="evidence at transcript level"/>
<dbReference type="SUPFAM" id="SSF57625">
    <property type="entry name" value="Invertebrate chitin-binding proteins"/>
    <property type="match status" value="1"/>
</dbReference>
<dbReference type="InterPro" id="IPR036508">
    <property type="entry name" value="Chitin-bd_dom_sf"/>
</dbReference>
<evidence type="ECO:0000313" key="3">
    <source>
        <dbReference type="EMBL" id="AAF76890.1"/>
    </source>
</evidence>
<feature type="signal peptide" evidence="1">
    <location>
        <begin position="1"/>
        <end position="19"/>
    </location>
</feature>
<evidence type="ECO:0000259" key="2">
    <source>
        <dbReference type="Pfam" id="PF01607"/>
    </source>
</evidence>
<dbReference type="GO" id="GO:0008061">
    <property type="term" value="F:chitin binding"/>
    <property type="evidence" value="ECO:0007669"/>
    <property type="project" value="InterPro"/>
</dbReference>
<feature type="chain" id="PRO_5004330463" evidence="1">
    <location>
        <begin position="20"/>
        <end position="191"/>
    </location>
</feature>
<reference evidence="3" key="1">
    <citation type="journal article" date="2001" name="J. Biol. Chem.">
        <title>A novel chitin-binding protein from the vestimentiferan Riftia pachyptila interacts specifically with beta-chitin. Cloning, expression, and characterization.</title>
        <authorList>
            <person name="Chamoy L."/>
            <person name="Nicolai M."/>
            <person name="Ravaux J."/>
            <person name="Quennedey B."/>
            <person name="Gaill F."/>
            <person name="Delachambre J."/>
        </authorList>
    </citation>
    <scope>NUCLEOTIDE SEQUENCE</scope>
</reference>
<keyword evidence="1" id="KW-0732">Signal</keyword>
<dbReference type="GO" id="GO:0005576">
    <property type="term" value="C:extracellular region"/>
    <property type="evidence" value="ECO:0007669"/>
    <property type="project" value="InterPro"/>
</dbReference>
<protein>
    <submittedName>
        <fullName evidence="3">Exoskeleton beta-chitin-specific binding protein</fullName>
    </submittedName>
</protein>
<organism evidence="3">
    <name type="scientific">Riftia pachyptila</name>
    <name type="common">Vent tube worm</name>
    <dbReference type="NCBI Taxonomy" id="6426"/>
    <lineage>
        <taxon>Eukaryota</taxon>
        <taxon>Metazoa</taxon>
        <taxon>Spiralia</taxon>
        <taxon>Lophotrochozoa</taxon>
        <taxon>Annelida</taxon>
        <taxon>Polychaeta</taxon>
        <taxon>Sedentaria</taxon>
        <taxon>Canalipalpata</taxon>
        <taxon>Sabellida</taxon>
        <taxon>Siboglinidae</taxon>
        <taxon>Riftia</taxon>
    </lineage>
</organism>
<name>Q9NB50_RIFPA</name>
<dbReference type="Pfam" id="PF01607">
    <property type="entry name" value="CBM_14"/>
    <property type="match status" value="1"/>
</dbReference>
<accession>Q9NB50</accession>
<evidence type="ECO:0000256" key="1">
    <source>
        <dbReference type="SAM" id="SignalP"/>
    </source>
</evidence>
<dbReference type="EMBL" id="AF266752">
    <property type="protein sequence ID" value="AAF76890.1"/>
    <property type="molecule type" value="mRNA"/>
</dbReference>
<dbReference type="CAZy" id="CBM14">
    <property type="family name" value="Carbohydrate-Binding Module Family 14"/>
</dbReference>
<dbReference type="AlphaFoldDB" id="Q9NB50"/>
<dbReference type="PROSITE" id="PS51257">
    <property type="entry name" value="PROKAR_LIPOPROTEIN"/>
    <property type="match status" value="1"/>
</dbReference>
<dbReference type="Gene3D" id="3.20.20.80">
    <property type="entry name" value="Glycosidases"/>
    <property type="match status" value="1"/>
</dbReference>
<feature type="domain" description="Chitin-binding type-2" evidence="2">
    <location>
        <begin position="79"/>
        <end position="124"/>
    </location>
</feature>